<dbReference type="InterPro" id="IPR018780">
    <property type="entry name" value="TBORCS5"/>
</dbReference>
<dbReference type="GO" id="GO:0030672">
    <property type="term" value="C:synaptic vesicle membrane"/>
    <property type="evidence" value="ECO:0007669"/>
    <property type="project" value="TreeGrafter"/>
</dbReference>
<evidence type="ECO:0000256" key="5">
    <source>
        <dbReference type="ARBA" id="ARBA00023228"/>
    </source>
</evidence>
<proteinExistence type="inferred from homology"/>
<dbReference type="GO" id="GO:0099078">
    <property type="term" value="C:BORC complex"/>
    <property type="evidence" value="ECO:0007669"/>
    <property type="project" value="TreeGrafter"/>
</dbReference>
<reference evidence="10" key="1">
    <citation type="submission" date="2017-02" db="UniProtKB">
        <authorList>
            <consortium name="WormBaseParasite"/>
        </authorList>
    </citation>
    <scope>IDENTIFICATION</scope>
</reference>
<accession>A0A0N5D890</accession>
<evidence type="ECO:0000256" key="1">
    <source>
        <dbReference type="ARBA" id="ARBA00004122"/>
    </source>
</evidence>
<name>A0A0N5D890_THECL</name>
<dbReference type="GO" id="GO:0072384">
    <property type="term" value="P:organelle transport along microtubule"/>
    <property type="evidence" value="ECO:0007669"/>
    <property type="project" value="TreeGrafter"/>
</dbReference>
<evidence type="ECO:0000256" key="7">
    <source>
        <dbReference type="SAM" id="MobiDB-lite"/>
    </source>
</evidence>
<comment type="subcellular location">
    <subcellularLocation>
        <location evidence="1">Lysosome membrane</location>
        <topology evidence="1">Lipid-anchor</topology>
        <orientation evidence="1">Cytoplasmic side</orientation>
    </subcellularLocation>
</comment>
<organism evidence="10">
    <name type="scientific">Thelazia callipaeda</name>
    <name type="common">Oriental eyeworm</name>
    <name type="synonym">Parasitic nematode</name>
    <dbReference type="NCBI Taxonomy" id="103827"/>
    <lineage>
        <taxon>Eukaryota</taxon>
        <taxon>Metazoa</taxon>
        <taxon>Ecdysozoa</taxon>
        <taxon>Nematoda</taxon>
        <taxon>Chromadorea</taxon>
        <taxon>Rhabditida</taxon>
        <taxon>Spirurina</taxon>
        <taxon>Spiruromorpha</taxon>
        <taxon>Thelazioidea</taxon>
        <taxon>Thelaziidae</taxon>
        <taxon>Thelazia</taxon>
    </lineage>
</organism>
<reference evidence="8 9" key="2">
    <citation type="submission" date="2018-11" db="EMBL/GenBank/DDBJ databases">
        <authorList>
            <consortium name="Pathogen Informatics"/>
        </authorList>
    </citation>
    <scope>NUCLEOTIDE SEQUENCE [LARGE SCALE GENOMIC DNA]</scope>
</reference>
<dbReference type="GO" id="GO:0032418">
    <property type="term" value="P:lysosome localization"/>
    <property type="evidence" value="ECO:0007669"/>
    <property type="project" value="InterPro"/>
</dbReference>
<keyword evidence="6" id="KW-0449">Lipoprotein</keyword>
<dbReference type="CDD" id="cd22789">
    <property type="entry name" value="BORCS5-like"/>
    <property type="match status" value="1"/>
</dbReference>
<evidence type="ECO:0000313" key="10">
    <source>
        <dbReference type="WBParaSite" id="TCLT_0000931401-mRNA-1"/>
    </source>
</evidence>
<protein>
    <recommendedName>
        <fullName evidence="3">BLOC-1-related complex subunit 5</fullName>
    </recommendedName>
</protein>
<evidence type="ECO:0000256" key="3">
    <source>
        <dbReference type="ARBA" id="ARBA00022300"/>
    </source>
</evidence>
<dbReference type="Proteomes" id="UP000276776">
    <property type="component" value="Unassembled WGS sequence"/>
</dbReference>
<keyword evidence="5" id="KW-0458">Lysosome</keyword>
<dbReference type="OrthoDB" id="10035640at2759"/>
<dbReference type="Pfam" id="PF10158">
    <property type="entry name" value="LOH1CR12"/>
    <property type="match status" value="1"/>
</dbReference>
<comment type="similarity">
    <text evidence="2">Belongs to the BORCS5 family.</text>
</comment>
<dbReference type="OMA" id="EGRPHDP"/>
<dbReference type="AlphaFoldDB" id="A0A0N5D890"/>
<dbReference type="GO" id="GO:1903744">
    <property type="term" value="P:positive regulation of anterograde synaptic vesicle transport"/>
    <property type="evidence" value="ECO:0007669"/>
    <property type="project" value="TreeGrafter"/>
</dbReference>
<dbReference type="GO" id="GO:0098574">
    <property type="term" value="C:cytoplasmic side of lysosomal membrane"/>
    <property type="evidence" value="ECO:0007669"/>
    <property type="project" value="TreeGrafter"/>
</dbReference>
<dbReference type="PANTHER" id="PTHR31634:SF2">
    <property type="entry name" value="BLOC-1-RELATED COMPLEX SUBUNIT 5"/>
    <property type="match status" value="1"/>
</dbReference>
<dbReference type="EMBL" id="UYYF01004768">
    <property type="protein sequence ID" value="VDN06926.1"/>
    <property type="molecule type" value="Genomic_DNA"/>
</dbReference>
<keyword evidence="4" id="KW-0472">Membrane</keyword>
<feature type="region of interest" description="Disordered" evidence="7">
    <location>
        <begin position="1"/>
        <end position="27"/>
    </location>
</feature>
<dbReference type="STRING" id="103827.A0A0N5D890"/>
<evidence type="ECO:0000313" key="9">
    <source>
        <dbReference type="Proteomes" id="UP000276776"/>
    </source>
</evidence>
<evidence type="ECO:0000256" key="4">
    <source>
        <dbReference type="ARBA" id="ARBA00023136"/>
    </source>
</evidence>
<gene>
    <name evidence="8" type="ORF">TCLT_LOCUS9303</name>
</gene>
<keyword evidence="9" id="KW-1185">Reference proteome</keyword>
<evidence type="ECO:0000256" key="6">
    <source>
        <dbReference type="ARBA" id="ARBA00023288"/>
    </source>
</evidence>
<evidence type="ECO:0000256" key="2">
    <source>
        <dbReference type="ARBA" id="ARBA00010235"/>
    </source>
</evidence>
<dbReference type="WBParaSite" id="TCLT_0000931401-mRNA-1">
    <property type="protein sequence ID" value="TCLT_0000931401-mRNA-1"/>
    <property type="gene ID" value="TCLT_0000931401"/>
</dbReference>
<dbReference type="PANTHER" id="PTHR31634">
    <property type="entry name" value="BLOC-1-RELATED COMPLEX SUBUNIT 5"/>
    <property type="match status" value="1"/>
</dbReference>
<evidence type="ECO:0000313" key="8">
    <source>
        <dbReference type="EMBL" id="VDN06926.1"/>
    </source>
</evidence>
<sequence length="212" mass="23610">MGNGQSSKSASSTSNSFLAGKKSSSTSKGKVIIVRQGTNTEKQLNASNDDVLKRFSEIPKFYPILKSVLNPPGVRDPSEAVFRISTRPVLMFAYRLQEHLSQCANVVVVQQELLGNLIKSVSALLIICKIMPVNFLHLCHLCFQFLFQDLMPIVQTMNEILPQQNRLPVLNIDPLPSKTNGVANVENKEEVSRDQRNSVGNIEIELHNKKHS</sequence>